<dbReference type="EMBL" id="CAUYUJ010004540">
    <property type="protein sequence ID" value="CAK0809967.1"/>
    <property type="molecule type" value="Genomic_DNA"/>
</dbReference>
<keyword evidence="3" id="KW-1185">Reference proteome</keyword>
<accession>A0ABN9QUJ2</accession>
<sequence length="406" mass="45600">MDLAPWTAAEEGTARARPGDPSADDWQTMQWVATNIGDANATLQDGAPYLHNWALAAGDLAEQERKAARAGATKEWRQWAYAHSTGGPRRPPRCGDPQLAADKVMESWGVDVWRMPAGQHAPWQERPPPEEPKLAPLVPAEVHQHCMGLKEQAGGAEGIERIFSVFDAVEDGEPWPSSQSDILFYHTPKAEGGGMRCLGILPEVVRRWEKCRRPIIAKWEACHRRDYDWSRAGRSSERSARMQQLFREAAVVDNESRVITLLDLVTCFEYVGHWKVWEPGLHWGFPKRLLRVVLRIYAMTRRVVLEGAGYHPMDNRLAEMCLFFGDLSIAHMSERTWVAAGHARMVRLVIDRLENELEMPASLGEKGKTALLASSTALSKDLEPMTRKIGIKTVSQAKHLDVTVYA</sequence>
<comment type="caution">
    <text evidence="2">The sequence shown here is derived from an EMBL/GenBank/DDBJ whole genome shotgun (WGS) entry which is preliminary data.</text>
</comment>
<gene>
    <name evidence="2" type="ORF">PCOR1329_LOCUS15076</name>
</gene>
<proteinExistence type="predicted"/>
<evidence type="ECO:0008006" key="4">
    <source>
        <dbReference type="Google" id="ProtNLM"/>
    </source>
</evidence>
<reference evidence="2" key="1">
    <citation type="submission" date="2023-10" db="EMBL/GenBank/DDBJ databases">
        <authorList>
            <person name="Chen Y."/>
            <person name="Shah S."/>
            <person name="Dougan E. K."/>
            <person name="Thang M."/>
            <person name="Chan C."/>
        </authorList>
    </citation>
    <scope>NUCLEOTIDE SEQUENCE [LARGE SCALE GENOMIC DNA]</scope>
</reference>
<feature type="non-terminal residue" evidence="2">
    <location>
        <position position="406"/>
    </location>
</feature>
<dbReference type="Proteomes" id="UP001189429">
    <property type="component" value="Unassembled WGS sequence"/>
</dbReference>
<organism evidence="2 3">
    <name type="scientific">Prorocentrum cordatum</name>
    <dbReference type="NCBI Taxonomy" id="2364126"/>
    <lineage>
        <taxon>Eukaryota</taxon>
        <taxon>Sar</taxon>
        <taxon>Alveolata</taxon>
        <taxon>Dinophyceae</taxon>
        <taxon>Prorocentrales</taxon>
        <taxon>Prorocentraceae</taxon>
        <taxon>Prorocentrum</taxon>
    </lineage>
</organism>
<evidence type="ECO:0000256" key="1">
    <source>
        <dbReference type="SAM" id="MobiDB-lite"/>
    </source>
</evidence>
<name>A0ABN9QUJ2_9DINO</name>
<protein>
    <recommendedName>
        <fullName evidence="4">RNA-directed RNA polymerase</fullName>
    </recommendedName>
</protein>
<evidence type="ECO:0000313" key="2">
    <source>
        <dbReference type="EMBL" id="CAK0809967.1"/>
    </source>
</evidence>
<feature type="region of interest" description="Disordered" evidence="1">
    <location>
        <begin position="1"/>
        <end position="23"/>
    </location>
</feature>
<evidence type="ECO:0000313" key="3">
    <source>
        <dbReference type="Proteomes" id="UP001189429"/>
    </source>
</evidence>